<dbReference type="Proteomes" id="UP000054270">
    <property type="component" value="Unassembled WGS sequence"/>
</dbReference>
<dbReference type="AlphaFoldDB" id="A0A0D2PH25"/>
<protein>
    <submittedName>
        <fullName evidence="1">Uncharacterized protein</fullName>
    </submittedName>
</protein>
<keyword evidence="2" id="KW-1185">Reference proteome</keyword>
<organism evidence="1 2">
    <name type="scientific">Hypholoma sublateritium (strain FD-334 SS-4)</name>
    <dbReference type="NCBI Taxonomy" id="945553"/>
    <lineage>
        <taxon>Eukaryota</taxon>
        <taxon>Fungi</taxon>
        <taxon>Dikarya</taxon>
        <taxon>Basidiomycota</taxon>
        <taxon>Agaricomycotina</taxon>
        <taxon>Agaricomycetes</taxon>
        <taxon>Agaricomycetidae</taxon>
        <taxon>Agaricales</taxon>
        <taxon>Agaricineae</taxon>
        <taxon>Strophariaceae</taxon>
        <taxon>Hypholoma</taxon>
    </lineage>
</organism>
<name>A0A0D2PH25_HYPSF</name>
<evidence type="ECO:0000313" key="2">
    <source>
        <dbReference type="Proteomes" id="UP000054270"/>
    </source>
</evidence>
<proteinExistence type="predicted"/>
<accession>A0A0D2PH25</accession>
<sequence>MICHRDFYENYLLQIFSEDTQEKNQQEIKFGAAAVTNTAFFQRSFEKKSVRPARGNPFIEERLSECALCPTICDAAEILRWERHHRGLTVSFTFSRKKKPSNVSRTGDILFAHPCMRGASAALNAQSSAWRYLRSQGKRREAKHTSSANTTFTVP</sequence>
<reference evidence="2" key="1">
    <citation type="submission" date="2014-04" db="EMBL/GenBank/DDBJ databases">
        <title>Evolutionary Origins and Diversification of the Mycorrhizal Mutualists.</title>
        <authorList>
            <consortium name="DOE Joint Genome Institute"/>
            <consortium name="Mycorrhizal Genomics Consortium"/>
            <person name="Kohler A."/>
            <person name="Kuo A."/>
            <person name="Nagy L.G."/>
            <person name="Floudas D."/>
            <person name="Copeland A."/>
            <person name="Barry K.W."/>
            <person name="Cichocki N."/>
            <person name="Veneault-Fourrey C."/>
            <person name="LaButti K."/>
            <person name="Lindquist E.A."/>
            <person name="Lipzen A."/>
            <person name="Lundell T."/>
            <person name="Morin E."/>
            <person name="Murat C."/>
            <person name="Riley R."/>
            <person name="Ohm R."/>
            <person name="Sun H."/>
            <person name="Tunlid A."/>
            <person name="Henrissat B."/>
            <person name="Grigoriev I.V."/>
            <person name="Hibbett D.S."/>
            <person name="Martin F."/>
        </authorList>
    </citation>
    <scope>NUCLEOTIDE SEQUENCE [LARGE SCALE GENOMIC DNA]</scope>
    <source>
        <strain evidence="2">FD-334 SS-4</strain>
    </source>
</reference>
<gene>
    <name evidence="1" type="ORF">HYPSUDRAFT_877112</name>
</gene>
<dbReference type="EMBL" id="KN817523">
    <property type="protein sequence ID" value="KJA27801.1"/>
    <property type="molecule type" value="Genomic_DNA"/>
</dbReference>
<evidence type="ECO:0000313" key="1">
    <source>
        <dbReference type="EMBL" id="KJA27801.1"/>
    </source>
</evidence>